<evidence type="ECO:0000313" key="3">
    <source>
        <dbReference type="Proteomes" id="UP001150925"/>
    </source>
</evidence>
<sequence>MADSVDSESILQFCQVTDADPPIALSYLKVADGNVEQAVSLFLENGGAPLDMDTTSSSADVSGPSPSRARRSGKRPSPYTTDSAPEPMGDGVRAPLAPRREVLVGDGDTFDVSDVYAHRGPTNPHRTVFDQLPRVTPAQEAFRDFAAETSALQQGTSPTSESRKINRLADLFRPPFDLIQVMDFDKAREVAKTEHKWLMVNIQKVSEFACQILNRDLWSDIAVKQVVRENFVFLQ</sequence>
<feature type="region of interest" description="Disordered" evidence="1">
    <location>
        <begin position="51"/>
        <end position="93"/>
    </location>
</feature>
<dbReference type="Gene3D" id="1.10.8.10">
    <property type="entry name" value="DNA helicase RuvA subunit, C-terminal domain"/>
    <property type="match status" value="1"/>
</dbReference>
<dbReference type="EMBL" id="JANBPY010003829">
    <property type="protein sequence ID" value="KAJ1950088.1"/>
    <property type="molecule type" value="Genomic_DNA"/>
</dbReference>
<accession>A0A9W8AJY5</accession>
<dbReference type="EC" id="1.1.1.8" evidence="2"/>
<dbReference type="CDD" id="cd02958">
    <property type="entry name" value="UAS"/>
    <property type="match status" value="1"/>
</dbReference>
<dbReference type="InterPro" id="IPR050730">
    <property type="entry name" value="UBX_domain-protein"/>
</dbReference>
<dbReference type="InterPro" id="IPR009060">
    <property type="entry name" value="UBA-like_sf"/>
</dbReference>
<dbReference type="Pfam" id="PF14555">
    <property type="entry name" value="UBA_4"/>
    <property type="match status" value="1"/>
</dbReference>
<dbReference type="GO" id="GO:0005634">
    <property type="term" value="C:nucleus"/>
    <property type="evidence" value="ECO:0007669"/>
    <property type="project" value="TreeGrafter"/>
</dbReference>
<dbReference type="GO" id="GO:0043161">
    <property type="term" value="P:proteasome-mediated ubiquitin-dependent protein catabolic process"/>
    <property type="evidence" value="ECO:0007669"/>
    <property type="project" value="TreeGrafter"/>
</dbReference>
<dbReference type="PANTHER" id="PTHR23322:SF6">
    <property type="entry name" value="UBX DOMAIN-CONTAINING PROTEIN 7"/>
    <property type="match status" value="1"/>
</dbReference>
<comment type="caution">
    <text evidence="2">The sequence shown here is derived from an EMBL/GenBank/DDBJ whole genome shotgun (WGS) entry which is preliminary data.</text>
</comment>
<organism evidence="2 3">
    <name type="scientific">Dispira parvispora</name>
    <dbReference type="NCBI Taxonomy" id="1520584"/>
    <lineage>
        <taxon>Eukaryota</taxon>
        <taxon>Fungi</taxon>
        <taxon>Fungi incertae sedis</taxon>
        <taxon>Zoopagomycota</taxon>
        <taxon>Kickxellomycotina</taxon>
        <taxon>Dimargaritomycetes</taxon>
        <taxon>Dimargaritales</taxon>
        <taxon>Dimargaritaceae</taxon>
        <taxon>Dispira</taxon>
    </lineage>
</organism>
<dbReference type="AlphaFoldDB" id="A0A9W8AJY5"/>
<proteinExistence type="predicted"/>
<dbReference type="PANTHER" id="PTHR23322">
    <property type="entry name" value="FAS-ASSOCIATED PROTEIN"/>
    <property type="match status" value="1"/>
</dbReference>
<keyword evidence="3" id="KW-1185">Reference proteome</keyword>
<dbReference type="SUPFAM" id="SSF52833">
    <property type="entry name" value="Thioredoxin-like"/>
    <property type="match status" value="1"/>
</dbReference>
<gene>
    <name evidence="2" type="primary">ubx2_2</name>
    <name evidence="2" type="ORF">IWQ62_006632</name>
</gene>
<dbReference type="Gene3D" id="3.40.30.10">
    <property type="entry name" value="Glutaredoxin"/>
    <property type="match status" value="1"/>
</dbReference>
<dbReference type="GO" id="GO:0043130">
    <property type="term" value="F:ubiquitin binding"/>
    <property type="evidence" value="ECO:0007669"/>
    <property type="project" value="TreeGrafter"/>
</dbReference>
<dbReference type="OrthoDB" id="270602at2759"/>
<dbReference type="Proteomes" id="UP001150925">
    <property type="component" value="Unassembled WGS sequence"/>
</dbReference>
<evidence type="ECO:0000256" key="1">
    <source>
        <dbReference type="SAM" id="MobiDB-lite"/>
    </source>
</evidence>
<reference evidence="2" key="1">
    <citation type="submission" date="2022-07" db="EMBL/GenBank/DDBJ databases">
        <title>Phylogenomic reconstructions and comparative analyses of Kickxellomycotina fungi.</title>
        <authorList>
            <person name="Reynolds N.K."/>
            <person name="Stajich J.E."/>
            <person name="Barry K."/>
            <person name="Grigoriev I.V."/>
            <person name="Crous P."/>
            <person name="Smith M.E."/>
        </authorList>
    </citation>
    <scope>NUCLEOTIDE SEQUENCE</scope>
    <source>
        <strain evidence="2">RSA 1196</strain>
    </source>
</reference>
<feature type="compositionally biased region" description="Low complexity" evidence="1">
    <location>
        <begin position="56"/>
        <end position="67"/>
    </location>
</feature>
<protein>
    <submittedName>
        <fullName evidence="2">UBX domain protein Ubx2</fullName>
        <ecNumber evidence="2">1.1.1.8</ecNumber>
    </submittedName>
</protein>
<feature type="non-terminal residue" evidence="2">
    <location>
        <position position="1"/>
    </location>
</feature>
<evidence type="ECO:0000313" key="2">
    <source>
        <dbReference type="EMBL" id="KAJ1950088.1"/>
    </source>
</evidence>
<name>A0A9W8AJY5_9FUNG</name>
<dbReference type="SUPFAM" id="SSF46934">
    <property type="entry name" value="UBA-like"/>
    <property type="match status" value="1"/>
</dbReference>
<keyword evidence="2" id="KW-0560">Oxidoreductase</keyword>
<dbReference type="GO" id="GO:0141152">
    <property type="term" value="F:glycerol-3-phosphate dehydrogenase (NAD+) activity"/>
    <property type="evidence" value="ECO:0007669"/>
    <property type="project" value="UniProtKB-EC"/>
</dbReference>
<dbReference type="Pfam" id="PF13899">
    <property type="entry name" value="Thioredoxin_7"/>
    <property type="match status" value="1"/>
</dbReference>
<dbReference type="CDD" id="cd14273">
    <property type="entry name" value="UBA_TAP-C_like"/>
    <property type="match status" value="1"/>
</dbReference>
<dbReference type="InterPro" id="IPR036249">
    <property type="entry name" value="Thioredoxin-like_sf"/>
</dbReference>